<name>A0A2A2LKW8_9BILA</name>
<gene>
    <name evidence="9" type="ORF">WR25_04578</name>
</gene>
<evidence type="ECO:0000256" key="4">
    <source>
        <dbReference type="ARBA" id="ARBA00022771"/>
    </source>
</evidence>
<reference evidence="9 10" key="1">
    <citation type="journal article" date="2017" name="Curr. Biol.">
        <title>Genome architecture and evolution of a unichromosomal asexual nematode.</title>
        <authorList>
            <person name="Fradin H."/>
            <person name="Zegar C."/>
            <person name="Gutwein M."/>
            <person name="Lucas J."/>
            <person name="Kovtun M."/>
            <person name="Corcoran D."/>
            <person name="Baugh L.R."/>
            <person name="Kiontke K."/>
            <person name="Gunsalus K."/>
            <person name="Fitch D.H."/>
            <person name="Piano F."/>
        </authorList>
    </citation>
    <scope>NUCLEOTIDE SEQUENCE [LARGE SCALE GENOMIC DNA]</scope>
    <source>
        <strain evidence="9">PF1309</strain>
    </source>
</reference>
<feature type="region of interest" description="Disordered" evidence="7">
    <location>
        <begin position="127"/>
        <end position="171"/>
    </location>
</feature>
<evidence type="ECO:0000256" key="1">
    <source>
        <dbReference type="ARBA" id="ARBA00004123"/>
    </source>
</evidence>
<feature type="region of interest" description="Disordered" evidence="7">
    <location>
        <begin position="353"/>
        <end position="393"/>
    </location>
</feature>
<keyword evidence="5" id="KW-0862">Zinc</keyword>
<feature type="domain" description="C2H2-type" evidence="8">
    <location>
        <begin position="716"/>
        <end position="737"/>
    </location>
</feature>
<keyword evidence="4" id="KW-0863">Zinc-finger</keyword>
<comment type="caution">
    <text evidence="9">The sequence shown here is derived from an EMBL/GenBank/DDBJ whole genome shotgun (WGS) entry which is preliminary data.</text>
</comment>
<dbReference type="InterPro" id="IPR050888">
    <property type="entry name" value="ZnF_C2H2-type_TF"/>
</dbReference>
<keyword evidence="3" id="KW-0677">Repeat</keyword>
<evidence type="ECO:0000256" key="2">
    <source>
        <dbReference type="ARBA" id="ARBA00022723"/>
    </source>
</evidence>
<protein>
    <recommendedName>
        <fullName evidence="8">C2H2-type domain-containing protein</fullName>
    </recommendedName>
</protein>
<feature type="compositionally biased region" description="Basic and acidic residues" evidence="7">
    <location>
        <begin position="127"/>
        <end position="142"/>
    </location>
</feature>
<dbReference type="PROSITE" id="PS00028">
    <property type="entry name" value="ZINC_FINGER_C2H2_1"/>
    <property type="match status" value="1"/>
</dbReference>
<dbReference type="EMBL" id="LIAE01006629">
    <property type="protein sequence ID" value="PAV86799.1"/>
    <property type="molecule type" value="Genomic_DNA"/>
</dbReference>
<proteinExistence type="predicted"/>
<dbReference type="PANTHER" id="PTHR24406">
    <property type="entry name" value="TRANSCRIPTIONAL REPRESSOR CTCFL-RELATED"/>
    <property type="match status" value="1"/>
</dbReference>
<feature type="compositionally biased region" description="Polar residues" evidence="7">
    <location>
        <begin position="373"/>
        <end position="391"/>
    </location>
</feature>
<keyword evidence="6" id="KW-0539">Nucleus</keyword>
<sequence>MAEGTSAIKCLLCTDEAELLDAKSNKQKELKNTDIDATKSIEDDTGQVTTNGSENSKGSSNDEKTFDDQEELRQHLIAIHAVAVSTAFLYPNIGDEKHLWLMNCVQYGGQTTATEMEGMVVDEQTGELRLREESEDRGRQSDSRGSALDETMFADRGEDTNENEGSDSVPVGDIDFSQLLSAFLSSATNDQSISNNANGNGSVNADKKRKLDDLLNEQIAHSKLPKMDFDLFVTGDAEGQIGAESTGIGSSRNGDVVCKARNKVTCSLCGISVSNTARQRHVYICHVKKSDMYKCPKCDYRNSNSIWETRKHCIAQHGQGIEPISNEEKYKNLIVHFNRACFPTWVQKRPTSWATQHKEVEPTASAPHKAATTGASATQSNQDEESGASSEHGTDDITNLIRACFCFDPFHAEAETALQDAIFNVPRGNESRDENLSGTSSPCLATGDAATSGDRICHLCGEESRYPGRHLAQKHLGGKSLYECPICMNFGSYEGSTVTKHIHKQHPDAPSDTQPVNNLAKYAEEIKQLQSRCFPNRPMKLVKSNDVRLRERHLCKMCGKQIAQSDRQRHVYHVHLRKERLFECPVANCTFASNYDIHRVKWHLKWEHKDSEAVEPISHENEYREDIDRLNEECFPDWQHRKKSFWWLEDENSRKTEDGVKMDRHEELGNEEEGYLFDEKLVKMDGVDAEAVSSENNKKAAGAIRQPMKRVSEWTCRLCLKEFKPTSNFLKHVAKDHLDIPLFQCPCCEEGAADAYEVKAHLVKAHDLPDLDPLSNLELNADYVQARFAECFPSRQMKPEVFNKTDVMEVDETRVTCQECLQEMKHEDRQIHVYRFHLKEPRLFQCPVCDFSHYASSSEVRNHIRMTHKDVADQVNPKSNVLEFGERIAEWNERCFSGWINRKLPVSMLEDFNRCRLCNENVRQTSRHIAEAHLKISLHSCPLCSYGGAEARLVKRHLKSIHHESMKIALQEMEPISNVLARRADFSALHDKCFPGRPKRLSYTAAAIAAVDTAKQTKCKGCSASILRKKRLLHILEQHMKMVAYKCSECDFTHASDDQIVVAHIKMKHPNKKGAKVLNNLGIFEEEVRDSAAVYFPDWQIEDAAFKPFQVLF</sequence>
<feature type="region of interest" description="Disordered" evidence="7">
    <location>
        <begin position="23"/>
        <end position="68"/>
    </location>
</feature>
<evidence type="ECO:0000256" key="5">
    <source>
        <dbReference type="ARBA" id="ARBA00022833"/>
    </source>
</evidence>
<dbReference type="Gene3D" id="3.30.160.60">
    <property type="entry name" value="Classic Zinc Finger"/>
    <property type="match status" value="1"/>
</dbReference>
<organism evidence="9 10">
    <name type="scientific">Diploscapter pachys</name>
    <dbReference type="NCBI Taxonomy" id="2018661"/>
    <lineage>
        <taxon>Eukaryota</taxon>
        <taxon>Metazoa</taxon>
        <taxon>Ecdysozoa</taxon>
        <taxon>Nematoda</taxon>
        <taxon>Chromadorea</taxon>
        <taxon>Rhabditida</taxon>
        <taxon>Rhabditina</taxon>
        <taxon>Rhabditomorpha</taxon>
        <taxon>Rhabditoidea</taxon>
        <taxon>Rhabditidae</taxon>
        <taxon>Diploscapter</taxon>
    </lineage>
</organism>
<evidence type="ECO:0000313" key="10">
    <source>
        <dbReference type="Proteomes" id="UP000218231"/>
    </source>
</evidence>
<keyword evidence="2" id="KW-0479">Metal-binding</keyword>
<dbReference type="AlphaFoldDB" id="A0A2A2LKW8"/>
<feature type="compositionally biased region" description="Basic and acidic residues" evidence="7">
    <location>
        <begin position="23"/>
        <end position="42"/>
    </location>
</feature>
<dbReference type="GO" id="GO:0008270">
    <property type="term" value="F:zinc ion binding"/>
    <property type="evidence" value="ECO:0007669"/>
    <property type="project" value="UniProtKB-KW"/>
</dbReference>
<feature type="compositionally biased region" description="Polar residues" evidence="7">
    <location>
        <begin position="46"/>
        <end position="59"/>
    </location>
</feature>
<evidence type="ECO:0000256" key="6">
    <source>
        <dbReference type="ARBA" id="ARBA00023242"/>
    </source>
</evidence>
<evidence type="ECO:0000256" key="3">
    <source>
        <dbReference type="ARBA" id="ARBA00022737"/>
    </source>
</evidence>
<dbReference type="GO" id="GO:0005634">
    <property type="term" value="C:nucleus"/>
    <property type="evidence" value="ECO:0007669"/>
    <property type="project" value="UniProtKB-SubCell"/>
</dbReference>
<accession>A0A2A2LKW8</accession>
<evidence type="ECO:0000313" key="9">
    <source>
        <dbReference type="EMBL" id="PAV86799.1"/>
    </source>
</evidence>
<evidence type="ECO:0000256" key="7">
    <source>
        <dbReference type="SAM" id="MobiDB-lite"/>
    </source>
</evidence>
<comment type="subcellular location">
    <subcellularLocation>
        <location evidence="1">Nucleus</location>
    </subcellularLocation>
</comment>
<dbReference type="STRING" id="2018661.A0A2A2LKW8"/>
<dbReference type="SMART" id="SM00355">
    <property type="entry name" value="ZnF_C2H2"/>
    <property type="match status" value="11"/>
</dbReference>
<keyword evidence="10" id="KW-1185">Reference proteome</keyword>
<dbReference type="Proteomes" id="UP000218231">
    <property type="component" value="Unassembled WGS sequence"/>
</dbReference>
<dbReference type="InterPro" id="IPR013087">
    <property type="entry name" value="Znf_C2H2_type"/>
</dbReference>
<dbReference type="OrthoDB" id="3561125at2759"/>
<evidence type="ECO:0000259" key="8">
    <source>
        <dbReference type="PROSITE" id="PS00028"/>
    </source>
</evidence>